<accession>A0A1Y3ZH95</accession>
<evidence type="ECO:0000313" key="2">
    <source>
        <dbReference type="EMBL" id="MDB9224246.1"/>
    </source>
</evidence>
<reference evidence="2" key="3">
    <citation type="submission" date="2023-01" db="EMBL/GenBank/DDBJ databases">
        <title>Human gut microbiome strain richness.</title>
        <authorList>
            <person name="Chen-Liaw A."/>
        </authorList>
    </citation>
    <scope>NUCLEOTIDE SEQUENCE</scope>
    <source>
        <strain evidence="2">RTP21484st1_B7_RTP21484_190118</strain>
    </source>
</reference>
<dbReference type="Proteomes" id="UP000283426">
    <property type="component" value="Unassembled WGS sequence"/>
</dbReference>
<name>A0A1Y3ZH95_9BACT</name>
<dbReference type="EMBL" id="QRYW01000041">
    <property type="protein sequence ID" value="RGV20310.1"/>
    <property type="molecule type" value="Genomic_DNA"/>
</dbReference>
<dbReference type="RefSeq" id="WP_013612315.1">
    <property type="nucleotide sequence ID" value="NZ_CABJFF010000011.1"/>
</dbReference>
<reference evidence="1" key="2">
    <citation type="submission" date="2022-01" db="EMBL/GenBank/DDBJ databases">
        <title>Collection of gut derived symbiotic bacterial strains cultured from healthy donors.</title>
        <authorList>
            <person name="Lin H."/>
            <person name="Kohout C."/>
            <person name="Waligurski E."/>
            <person name="Pamer E.G."/>
        </authorList>
    </citation>
    <scope>NUCLEOTIDE SEQUENCE</scope>
    <source>
        <strain evidence="1">DFI.1.149</strain>
    </source>
</reference>
<dbReference type="InterPro" id="IPR032574">
    <property type="entry name" value="DUF4924"/>
</dbReference>
<evidence type="ECO:0000313" key="5">
    <source>
        <dbReference type="EMBL" id="RGY04921.1"/>
    </source>
</evidence>
<proteinExistence type="predicted"/>
<organism evidence="4 6">
    <name type="scientific">Odoribacter splanchnicus</name>
    <dbReference type="NCBI Taxonomy" id="28118"/>
    <lineage>
        <taxon>Bacteria</taxon>
        <taxon>Pseudomonadati</taxon>
        <taxon>Bacteroidota</taxon>
        <taxon>Bacteroidia</taxon>
        <taxon>Bacteroidales</taxon>
        <taxon>Odoribacteraceae</taxon>
        <taxon>Odoribacter</taxon>
    </lineage>
</organism>
<dbReference type="Proteomes" id="UP000284243">
    <property type="component" value="Unassembled WGS sequence"/>
</dbReference>
<comment type="caution">
    <text evidence="4">The sequence shown here is derived from an EMBL/GenBank/DDBJ whole genome shotgun (WGS) entry which is preliminary data.</text>
</comment>
<evidence type="ECO:0000313" key="3">
    <source>
        <dbReference type="EMBL" id="RGU54090.1"/>
    </source>
</evidence>
<sequence>MLIAREKKKNNIAEYILYMWQLEDMLRALKLDMEQVDRYLVAGFQADERTSKEIHDWYDNLIAIMQKEKVEEKGHIQALKNTVDELTELHFFLLHQAHDGRYRQLVTQAAGNLVEFRRKAGVDDTVSDVELALNGLYGQLMLKLQKREIHPETVAAMESFSKMIAYLAARYKQMEEEAENSKF</sequence>
<evidence type="ECO:0000313" key="1">
    <source>
        <dbReference type="EMBL" id="MCG4961124.1"/>
    </source>
</evidence>
<evidence type="ECO:0000313" key="6">
    <source>
        <dbReference type="Proteomes" id="UP000283426"/>
    </source>
</evidence>
<evidence type="ECO:0000313" key="7">
    <source>
        <dbReference type="Proteomes" id="UP000284243"/>
    </source>
</evidence>
<evidence type="ECO:0000313" key="4">
    <source>
        <dbReference type="EMBL" id="RGV20310.1"/>
    </source>
</evidence>
<dbReference type="EMBL" id="QRYC01000038">
    <property type="protein sequence ID" value="RGU54090.1"/>
    <property type="molecule type" value="Genomic_DNA"/>
</dbReference>
<dbReference type="OMA" id="EYLLYMW"/>
<gene>
    <name evidence="4" type="ORF">DWW24_16445</name>
    <name evidence="3" type="ORF">DWW57_17445</name>
    <name evidence="5" type="ORF">DXA53_14540</name>
    <name evidence="1" type="ORF">L0P03_14890</name>
    <name evidence="2" type="ORF">PN645_14710</name>
</gene>
<dbReference type="GeneID" id="61275353"/>
<evidence type="ECO:0000313" key="8">
    <source>
        <dbReference type="Proteomes" id="UP000284434"/>
    </source>
</evidence>
<dbReference type="EMBL" id="JAQMRD010000021">
    <property type="protein sequence ID" value="MDB9224246.1"/>
    <property type="molecule type" value="Genomic_DNA"/>
</dbReference>
<dbReference type="EMBL" id="JAKNDN010000030">
    <property type="protein sequence ID" value="MCG4961124.1"/>
    <property type="molecule type" value="Genomic_DNA"/>
</dbReference>
<protein>
    <submittedName>
        <fullName evidence="4">DUF4924 family protein</fullName>
    </submittedName>
</protein>
<dbReference type="Proteomes" id="UP000284434">
    <property type="component" value="Unassembled WGS sequence"/>
</dbReference>
<dbReference type="Pfam" id="PF16271">
    <property type="entry name" value="DUF4924"/>
    <property type="match status" value="1"/>
</dbReference>
<reference evidence="6 7" key="1">
    <citation type="submission" date="2018-08" db="EMBL/GenBank/DDBJ databases">
        <title>A genome reference for cultivated species of the human gut microbiota.</title>
        <authorList>
            <person name="Zou Y."/>
            <person name="Xue W."/>
            <person name="Luo G."/>
        </authorList>
    </citation>
    <scope>NUCLEOTIDE SEQUENCE [LARGE SCALE GENOMIC DNA]</scope>
    <source>
        <strain evidence="4 6">AF14-6AC</strain>
        <strain evidence="3 7">AF16-14</strain>
        <strain evidence="5 8">OF03-11</strain>
    </source>
</reference>
<dbReference type="Proteomes" id="UP001199750">
    <property type="component" value="Unassembled WGS sequence"/>
</dbReference>
<dbReference type="EMBL" id="QSCO01000021">
    <property type="protein sequence ID" value="RGY04921.1"/>
    <property type="molecule type" value="Genomic_DNA"/>
</dbReference>
<dbReference type="Proteomes" id="UP001212263">
    <property type="component" value="Unassembled WGS sequence"/>
</dbReference>
<dbReference type="AlphaFoldDB" id="A0A1Y3ZH95"/>